<organism evidence="4 5">
    <name type="scientific">Saccharomonospora piscinae</name>
    <dbReference type="NCBI Taxonomy" id="687388"/>
    <lineage>
        <taxon>Bacteria</taxon>
        <taxon>Bacillati</taxon>
        <taxon>Actinomycetota</taxon>
        <taxon>Actinomycetes</taxon>
        <taxon>Pseudonocardiales</taxon>
        <taxon>Pseudonocardiaceae</taxon>
        <taxon>Saccharomonospora</taxon>
    </lineage>
</organism>
<comment type="caution">
    <text evidence="4">The sequence shown here is derived from an EMBL/GenBank/DDBJ whole genome shotgun (WGS) entry which is preliminary data.</text>
</comment>
<dbReference type="Pfam" id="PF21117">
    <property type="entry name" value="MRB1590_C"/>
    <property type="match status" value="1"/>
</dbReference>
<dbReference type="SUPFAM" id="SSF52540">
    <property type="entry name" value="P-loop containing nucleoside triphosphate hydrolases"/>
    <property type="match status" value="1"/>
</dbReference>
<feature type="domain" description="ATPase of the ABC class N-terminal" evidence="2">
    <location>
        <begin position="5"/>
        <end position="159"/>
    </location>
</feature>
<feature type="domain" description="ATPase of the ABC class C-terminal" evidence="1">
    <location>
        <begin position="164"/>
        <end position="437"/>
    </location>
</feature>
<evidence type="ECO:0000259" key="2">
    <source>
        <dbReference type="Pfam" id="PF20446"/>
    </source>
</evidence>
<dbReference type="Pfam" id="PF09818">
    <property type="entry name" value="ABC_ATPase"/>
    <property type="match status" value="1"/>
</dbReference>
<dbReference type="Pfam" id="PF20446">
    <property type="entry name" value="ABC_N"/>
    <property type="match status" value="1"/>
</dbReference>
<evidence type="ECO:0000313" key="5">
    <source>
        <dbReference type="Proteomes" id="UP000192591"/>
    </source>
</evidence>
<feature type="domain" description="MRB1590-like C-terminal" evidence="3">
    <location>
        <begin position="467"/>
        <end position="564"/>
    </location>
</feature>
<dbReference type="InterPro" id="IPR046834">
    <property type="entry name" value="ABC_ATPase_C"/>
</dbReference>
<accession>A0A1V8ZY24</accession>
<gene>
    <name evidence="4" type="ORF">B1813_22435</name>
</gene>
<dbReference type="RefSeq" id="WP_081195277.1">
    <property type="nucleotide sequence ID" value="NZ_MWIH01000009.1"/>
</dbReference>
<dbReference type="InterPro" id="IPR046833">
    <property type="entry name" value="ABC_N"/>
</dbReference>
<proteinExistence type="predicted"/>
<dbReference type="InterPro" id="IPR049069">
    <property type="entry name" value="MRB1590-like_C"/>
</dbReference>
<sequence>MRTRETLERTLASIDGRGYASYKQLHGTYDLGLFRLAVDHVQVDPYAPPSKARAILDLDATGLPADLIDTASKRVAVSDFLTRRCHEAARKATDGDRTVSFGTPGQEVLPRTSVLITEDRVEARFEVALPAKGRRALGRVAADILTRTVPRIVESSLRYDNLDAEALRAHVELHLDQEHLRARLGERGLVAFVADGAILPRRSGDSDLPMSAGATPFAGPESLRVSFDLPSGRTVTGMGVPEGVTVVVGGGYHGKSTLLRALERGVYPHVPGDGREWVITRHDAVTVRAEDGRAVTGVNISPFITGLPSGTDTTRFTTTNASGSTSQAANLVEALEAGTSLLLIDEDTSATNFMIRDELMRKLVPADREPITPFVDRIRPLYEELGVSTMLVAGGSSAFFAVADHVIALDAYVPRDVTDAAHAITDGPRETPAERAAEDATRVFAAEARRVPAATSLRPKNKTKPAKARGRGAIQYGTDTIDLSAVAQLVDPAQTTAVAHVLDRLADLLDGRRSLHEAVDEVYRRIERDGLDALSPHSGHPGHLALPRRHEVHAALNRYRGSRITMRD</sequence>
<evidence type="ECO:0000313" key="4">
    <source>
        <dbReference type="EMBL" id="OQO89663.1"/>
    </source>
</evidence>
<dbReference type="InterPro" id="IPR019195">
    <property type="entry name" value="ABC_ATPase_put"/>
</dbReference>
<keyword evidence="5" id="KW-1185">Reference proteome</keyword>
<dbReference type="Proteomes" id="UP000192591">
    <property type="component" value="Unassembled WGS sequence"/>
</dbReference>
<dbReference type="InterPro" id="IPR027417">
    <property type="entry name" value="P-loop_NTPase"/>
</dbReference>
<dbReference type="PANTHER" id="PTHR38149:SF1">
    <property type="entry name" value="ATPASE"/>
    <property type="match status" value="1"/>
</dbReference>
<name>A0A1V8ZY24_SACPI</name>
<evidence type="ECO:0000259" key="1">
    <source>
        <dbReference type="Pfam" id="PF09818"/>
    </source>
</evidence>
<protein>
    <submittedName>
        <fullName evidence="4">ATPase</fullName>
    </submittedName>
</protein>
<reference evidence="4 5" key="1">
    <citation type="submission" date="2017-02" db="EMBL/GenBank/DDBJ databases">
        <title>Draft genome of Saccharomonospora sp. 154.</title>
        <authorList>
            <person name="Alonso-Carmona G.S."/>
            <person name="De La Haba R."/>
            <person name="Vera-Gargallo B."/>
            <person name="Sandoval-Trujillo A.H."/>
            <person name="Ramirez-Duran N."/>
            <person name="Ventosa A."/>
        </authorList>
    </citation>
    <scope>NUCLEOTIDE SEQUENCE [LARGE SCALE GENOMIC DNA]</scope>
    <source>
        <strain evidence="4 5">LRS4.154</strain>
    </source>
</reference>
<dbReference type="PANTHER" id="PTHR38149">
    <property type="entry name" value="ATPASE"/>
    <property type="match status" value="1"/>
</dbReference>
<dbReference type="EMBL" id="MWIH01000009">
    <property type="protein sequence ID" value="OQO89663.1"/>
    <property type="molecule type" value="Genomic_DNA"/>
</dbReference>
<dbReference type="AlphaFoldDB" id="A0A1V8ZY24"/>
<evidence type="ECO:0000259" key="3">
    <source>
        <dbReference type="Pfam" id="PF21117"/>
    </source>
</evidence>